<dbReference type="Proteomes" id="UP000243498">
    <property type="component" value="Unassembled WGS sequence"/>
</dbReference>
<evidence type="ECO:0000313" key="4">
    <source>
        <dbReference type="Proteomes" id="UP000243498"/>
    </source>
</evidence>
<keyword evidence="4" id="KW-1185">Reference proteome</keyword>
<dbReference type="GO" id="GO:0042790">
    <property type="term" value="P:nucleolar large rRNA transcription by RNA polymerase I"/>
    <property type="evidence" value="ECO:0007669"/>
    <property type="project" value="InterPro"/>
</dbReference>
<gene>
    <name evidence="3" type="ORF">ED733_007328</name>
    <name evidence="2" type="ORF">NOR_02240</name>
</gene>
<feature type="compositionally biased region" description="Acidic residues" evidence="1">
    <location>
        <begin position="1"/>
        <end position="15"/>
    </location>
</feature>
<feature type="compositionally biased region" description="Acidic residues" evidence="1">
    <location>
        <begin position="423"/>
        <end position="443"/>
    </location>
</feature>
<dbReference type="InterPro" id="IPR039601">
    <property type="entry name" value="Rrn5"/>
</dbReference>
<dbReference type="EMBL" id="AZHC01000005">
    <property type="protein sequence ID" value="OAA47750.1"/>
    <property type="molecule type" value="Genomic_DNA"/>
</dbReference>
<dbReference type="PANTHER" id="PTHR28079">
    <property type="entry name" value="RNA POLYMERASE I-SPECIFIC TRANSCRIPTION INITIATION FACTOR RRN5"/>
    <property type="match status" value="1"/>
</dbReference>
<dbReference type="GO" id="GO:0000500">
    <property type="term" value="C:RNA polymerase I upstream activating factor complex"/>
    <property type="evidence" value="ECO:0007669"/>
    <property type="project" value="InterPro"/>
</dbReference>
<reference evidence="3" key="3">
    <citation type="journal article" date="2019" name="Microbiol. Resour. Announc.">
        <title>Genome Sequence of Metarhizium rileyi, a Microbial Control Agent for Lepidoptera.</title>
        <authorList>
            <person name="Binneck E."/>
            <person name="Lastra C.C.L."/>
            <person name="Sosa-Gomez D.R."/>
        </authorList>
    </citation>
    <scope>NUCLEOTIDE SEQUENCE</scope>
    <source>
        <strain evidence="3">Cep018-CH2</strain>
    </source>
</reference>
<protein>
    <recommendedName>
        <fullName evidence="6">Homeodomain-like protein</fullName>
    </recommendedName>
</protein>
<feature type="compositionally biased region" description="Basic and acidic residues" evidence="1">
    <location>
        <begin position="28"/>
        <end position="43"/>
    </location>
</feature>
<name>A0A162LZU7_METRR</name>
<evidence type="ECO:0000313" key="3">
    <source>
        <dbReference type="EMBL" id="TWU76485.1"/>
    </source>
</evidence>
<dbReference type="GO" id="GO:0001181">
    <property type="term" value="F:RNA polymerase I general transcription initiation factor activity"/>
    <property type="evidence" value="ECO:0007669"/>
    <property type="project" value="TreeGrafter"/>
</dbReference>
<dbReference type="STRING" id="1081105.A0A162LZU7"/>
<evidence type="ECO:0000313" key="2">
    <source>
        <dbReference type="EMBL" id="OAA47750.1"/>
    </source>
</evidence>
<dbReference type="OrthoDB" id="2240312at2759"/>
<evidence type="ECO:0000256" key="1">
    <source>
        <dbReference type="SAM" id="MobiDB-lite"/>
    </source>
</evidence>
<accession>A0A5C6GF01</accession>
<dbReference type="PANTHER" id="PTHR28079:SF1">
    <property type="entry name" value="RNA POLYMERASE I-SPECIFIC TRANSCRIPTION INITIATION FACTOR RRN5"/>
    <property type="match status" value="1"/>
</dbReference>
<sequence>MDSDEGYSVDEDSVADYDSHNAYSELRGSTEIHERVNQDDRESSYAPSDRSLNLRAKHELFEVDDAGNRTPPKRSAEQLPACRPFKRQKGVLNAEYLDLLNRGIDDAAHRVCLEESINCPHSQLGLTSWSTVEKHQLFESVSRLGKYDLLGIAGRIGSKSEVEIKQYLDMLQAEKESRQRNHRSYLELAEYPAAVEISQQCCHAQEEAADTVSIRQERREEQREELKWGDNWDITLSLARRLGHGGEDADSASEATVRFAQLFHLSNWLRLSGRVFMNSSIPGNNWNYVDDKRPSIWATAFDDFYSLAVSVTRRLVQTTLFISMSRIRAKKELIPTTRDIVRRKDVEAAIASLGMSHNANDLWIRCARRLRLDVFDEPPDKDEEEAEEEPMTYAEVEAVLSGDADRGETQALPEAALSAPEASSDEDVEEEEECKDDTGSDWEPDTREGGEDDEDEDEKREIEHEANEVLVYSAPELRDVRTAKQALRLRVAMERKQEAQAELHDEYASCQAEIEMWNILQKKPPMEVPRVQDPGRVRRSNMDVENVYPLGRDWASKLEYLGEWESLDAPGLGE</sequence>
<proteinExistence type="predicted"/>
<dbReference type="GO" id="GO:0000182">
    <property type="term" value="F:rDNA binding"/>
    <property type="evidence" value="ECO:0007669"/>
    <property type="project" value="TreeGrafter"/>
</dbReference>
<reference evidence="5" key="2">
    <citation type="submission" date="2018-12" db="EMBL/GenBank/DDBJ databases">
        <title>The complete genome of Metarhizium rileyi, a key fungal pathogen of Lepidoptera.</title>
        <authorList>
            <person name="Binneck E."/>
            <person name="Lastra C.C.L."/>
            <person name="Sosa-Gomez D.R."/>
        </authorList>
    </citation>
    <scope>NUCLEOTIDE SEQUENCE [LARGE SCALE GENOMIC DNA]</scope>
    <source>
        <strain evidence="5">Cep018-CH2</strain>
    </source>
</reference>
<dbReference type="GO" id="GO:0006361">
    <property type="term" value="P:transcription initiation at RNA polymerase I promoter"/>
    <property type="evidence" value="ECO:0007669"/>
    <property type="project" value="TreeGrafter"/>
</dbReference>
<evidence type="ECO:0000313" key="5">
    <source>
        <dbReference type="Proteomes" id="UP000317257"/>
    </source>
</evidence>
<dbReference type="EMBL" id="SBHS01000005">
    <property type="protein sequence ID" value="TWU76485.1"/>
    <property type="molecule type" value="Genomic_DNA"/>
</dbReference>
<feature type="region of interest" description="Disordered" evidence="1">
    <location>
        <begin position="413"/>
        <end position="461"/>
    </location>
</feature>
<dbReference type="AlphaFoldDB" id="A0A162LZU7"/>
<organism evidence="2 4">
    <name type="scientific">Metarhizium rileyi (strain RCEF 4871)</name>
    <name type="common">Nomuraea rileyi</name>
    <dbReference type="NCBI Taxonomy" id="1649241"/>
    <lineage>
        <taxon>Eukaryota</taxon>
        <taxon>Fungi</taxon>
        <taxon>Dikarya</taxon>
        <taxon>Ascomycota</taxon>
        <taxon>Pezizomycotina</taxon>
        <taxon>Sordariomycetes</taxon>
        <taxon>Hypocreomycetidae</taxon>
        <taxon>Hypocreales</taxon>
        <taxon>Clavicipitaceae</taxon>
        <taxon>Metarhizium</taxon>
    </lineage>
</organism>
<dbReference type="OMA" id="CCHALDE"/>
<comment type="caution">
    <text evidence="2">The sequence shown here is derived from an EMBL/GenBank/DDBJ whole genome shotgun (WGS) entry which is preliminary data.</text>
</comment>
<dbReference type="Proteomes" id="UP000317257">
    <property type="component" value="Unassembled WGS sequence"/>
</dbReference>
<reference evidence="2 4" key="1">
    <citation type="journal article" date="2016" name="Genome Biol. Evol.">
        <title>Divergent and convergent evolution of fungal pathogenicity.</title>
        <authorList>
            <person name="Shang Y."/>
            <person name="Xiao G."/>
            <person name="Zheng P."/>
            <person name="Cen K."/>
            <person name="Zhan S."/>
            <person name="Wang C."/>
        </authorList>
    </citation>
    <scope>NUCLEOTIDE SEQUENCE [LARGE SCALE GENOMIC DNA]</scope>
    <source>
        <strain evidence="2 4">RCEF 4871</strain>
    </source>
</reference>
<accession>A0A162LZU7</accession>
<feature type="compositionally biased region" description="Low complexity" evidence="1">
    <location>
        <begin position="413"/>
        <end position="422"/>
    </location>
</feature>
<feature type="region of interest" description="Disordered" evidence="1">
    <location>
        <begin position="1"/>
        <end position="49"/>
    </location>
</feature>
<evidence type="ECO:0008006" key="6">
    <source>
        <dbReference type="Google" id="ProtNLM"/>
    </source>
</evidence>